<keyword evidence="10" id="KW-0472">Membrane</keyword>
<reference evidence="14 15" key="1">
    <citation type="journal article" date="2015" name="Genome Announc.">
        <title>Draft Genome Sequence and Gene Annotation of the Entomopathogenic Fungus Verticillium hemipterigenum.</title>
        <authorList>
            <person name="Horn F."/>
            <person name="Habel A."/>
            <person name="Scharf D.H."/>
            <person name="Dworschak J."/>
            <person name="Brakhage A.A."/>
            <person name="Guthke R."/>
            <person name="Hertweck C."/>
            <person name="Linde J."/>
        </authorList>
    </citation>
    <scope>NUCLEOTIDE SEQUENCE [LARGE SCALE GENOMIC DNA]</scope>
</reference>
<dbReference type="STRING" id="1531966.A0A0A1TQ92"/>
<comment type="catalytic activity">
    <reaction evidence="12">
        <text>(S)-dihydroorotate + a quinone = orotate + a quinol</text>
        <dbReference type="Rhea" id="RHEA:30187"/>
        <dbReference type="ChEBI" id="CHEBI:24646"/>
        <dbReference type="ChEBI" id="CHEBI:30839"/>
        <dbReference type="ChEBI" id="CHEBI:30864"/>
        <dbReference type="ChEBI" id="CHEBI:132124"/>
        <dbReference type="EC" id="1.3.5.2"/>
    </reaction>
</comment>
<evidence type="ECO:0000256" key="9">
    <source>
        <dbReference type="ARBA" id="ARBA00023002"/>
    </source>
</evidence>
<feature type="domain" description="Dihydroorotate dehydrogenase catalytic" evidence="13">
    <location>
        <begin position="193"/>
        <end position="533"/>
    </location>
</feature>
<dbReference type="HOGENOM" id="CLU_013640_4_3_1"/>
<protein>
    <recommendedName>
        <fullName evidence="6">Dihydroorotate dehydrogenase (quinone), mitochondrial</fullName>
        <ecNumber evidence="5">1.3.5.2</ecNumber>
    </recommendedName>
    <alternativeName>
        <fullName evidence="11">Dihydroorotate oxidase</fullName>
    </alternativeName>
</protein>
<dbReference type="InterPro" id="IPR013785">
    <property type="entry name" value="Aldolase_TIM"/>
</dbReference>
<evidence type="ECO:0000256" key="8">
    <source>
        <dbReference type="ARBA" id="ARBA00022643"/>
    </source>
</evidence>
<evidence type="ECO:0000256" key="7">
    <source>
        <dbReference type="ARBA" id="ARBA00022630"/>
    </source>
</evidence>
<dbReference type="PROSITE" id="PS00911">
    <property type="entry name" value="DHODEHASE_1"/>
    <property type="match status" value="1"/>
</dbReference>
<dbReference type="GO" id="GO:0005743">
    <property type="term" value="C:mitochondrial inner membrane"/>
    <property type="evidence" value="ECO:0007669"/>
    <property type="project" value="TreeGrafter"/>
</dbReference>
<evidence type="ECO:0000256" key="2">
    <source>
        <dbReference type="ARBA" id="ARBA00004370"/>
    </source>
</evidence>
<dbReference type="UniPathway" id="UPA00070">
    <property type="reaction ID" value="UER00946"/>
</dbReference>
<dbReference type="GO" id="GO:0006207">
    <property type="term" value="P:'de novo' pyrimidine nucleobase biosynthetic process"/>
    <property type="evidence" value="ECO:0007669"/>
    <property type="project" value="InterPro"/>
</dbReference>
<dbReference type="FunFam" id="3.20.20.70:FF:000242">
    <property type="entry name" value="Dihydroorotate reductase PyrE"/>
    <property type="match status" value="1"/>
</dbReference>
<comment type="pathway">
    <text evidence="3">Pyrimidine metabolism; UMP biosynthesis via de novo pathway; orotate from (S)-dihydroorotate (quinone route): step 1/1.</text>
</comment>
<evidence type="ECO:0000256" key="1">
    <source>
        <dbReference type="ARBA" id="ARBA00001917"/>
    </source>
</evidence>
<dbReference type="OrthoDB" id="14784at2759"/>
<dbReference type="SUPFAM" id="SSF51395">
    <property type="entry name" value="FMN-linked oxidoreductases"/>
    <property type="match status" value="1"/>
</dbReference>
<evidence type="ECO:0000313" key="15">
    <source>
        <dbReference type="Proteomes" id="UP000039046"/>
    </source>
</evidence>
<evidence type="ECO:0000256" key="10">
    <source>
        <dbReference type="ARBA" id="ARBA00023136"/>
    </source>
</evidence>
<dbReference type="GO" id="GO:0106430">
    <property type="term" value="F:dihydroorotate dehydrogenase (quinone) activity"/>
    <property type="evidence" value="ECO:0007669"/>
    <property type="project" value="UniProtKB-EC"/>
</dbReference>
<dbReference type="PANTHER" id="PTHR48109">
    <property type="entry name" value="DIHYDROOROTATE DEHYDROGENASE (QUINONE), MITOCHONDRIAL-RELATED"/>
    <property type="match status" value="1"/>
</dbReference>
<dbReference type="PANTHER" id="PTHR48109:SF4">
    <property type="entry name" value="DIHYDROOROTATE DEHYDROGENASE (QUINONE), MITOCHONDRIAL"/>
    <property type="match status" value="1"/>
</dbReference>
<dbReference type="InterPro" id="IPR005719">
    <property type="entry name" value="Dihydroorotate_DH_2"/>
</dbReference>
<dbReference type="InterPro" id="IPR050074">
    <property type="entry name" value="DHO_dehydrogenase"/>
</dbReference>
<evidence type="ECO:0000256" key="6">
    <source>
        <dbReference type="ARBA" id="ARBA00017599"/>
    </source>
</evidence>
<gene>
    <name evidence="14" type="ORF">VHEMI09395</name>
</gene>
<evidence type="ECO:0000313" key="14">
    <source>
        <dbReference type="EMBL" id="CEJ93828.1"/>
    </source>
</evidence>
<keyword evidence="15" id="KW-1185">Reference proteome</keyword>
<dbReference type="InterPro" id="IPR005720">
    <property type="entry name" value="Dihydroorotate_DH_cat"/>
</dbReference>
<accession>A0A0A1TQ92</accession>
<evidence type="ECO:0000256" key="5">
    <source>
        <dbReference type="ARBA" id="ARBA00012791"/>
    </source>
</evidence>
<comment type="subcellular location">
    <subcellularLocation>
        <location evidence="2">Membrane</location>
    </subcellularLocation>
</comment>
<dbReference type="Gene3D" id="3.20.20.70">
    <property type="entry name" value="Aldolase class I"/>
    <property type="match status" value="1"/>
</dbReference>
<dbReference type="CDD" id="cd04738">
    <property type="entry name" value="DHOD_2_like"/>
    <property type="match status" value="1"/>
</dbReference>
<organism evidence="14 15">
    <name type="scientific">[Torrubiella] hemipterigena</name>
    <dbReference type="NCBI Taxonomy" id="1531966"/>
    <lineage>
        <taxon>Eukaryota</taxon>
        <taxon>Fungi</taxon>
        <taxon>Dikarya</taxon>
        <taxon>Ascomycota</taxon>
        <taxon>Pezizomycotina</taxon>
        <taxon>Sordariomycetes</taxon>
        <taxon>Hypocreomycetidae</taxon>
        <taxon>Hypocreales</taxon>
        <taxon>Clavicipitaceae</taxon>
        <taxon>Clavicipitaceae incertae sedis</taxon>
        <taxon>'Torrubiella' clade</taxon>
    </lineage>
</organism>
<dbReference type="GO" id="GO:0044205">
    <property type="term" value="P:'de novo' UMP biosynthetic process"/>
    <property type="evidence" value="ECO:0007669"/>
    <property type="project" value="UniProtKB-UniPathway"/>
</dbReference>
<dbReference type="EC" id="1.3.5.2" evidence="5"/>
<keyword evidence="9" id="KW-0560">Oxidoreductase</keyword>
<evidence type="ECO:0000256" key="3">
    <source>
        <dbReference type="ARBA" id="ARBA00005161"/>
    </source>
</evidence>
<evidence type="ECO:0000256" key="11">
    <source>
        <dbReference type="ARBA" id="ARBA00031623"/>
    </source>
</evidence>
<name>A0A0A1TQ92_9HYPO</name>
<dbReference type="EMBL" id="CDHN01000006">
    <property type="protein sequence ID" value="CEJ93828.1"/>
    <property type="molecule type" value="Genomic_DNA"/>
</dbReference>
<dbReference type="Proteomes" id="UP000039046">
    <property type="component" value="Unassembled WGS sequence"/>
</dbReference>
<dbReference type="Pfam" id="PF01180">
    <property type="entry name" value="DHO_dh"/>
    <property type="match status" value="1"/>
</dbReference>
<evidence type="ECO:0000256" key="4">
    <source>
        <dbReference type="ARBA" id="ARBA00005359"/>
    </source>
</evidence>
<sequence length="533" mass="57461">MLRLAWLPKIHSVPTPTLYARALSGPSTYHDLPASSNLSFFVLTRLDLTAQQAQLSTIRALCTTSAMSTFIMRQRLASSGLHQAALRPRVPKVQAASARFASSSSGGSMALGRGKAALYGTVLAAATYAGYLYITDTRGFIHQYVVPPILRTVLPDAEDAHHFGTSVLKLLYEFNLHPRERQGLSSTSAESKLTTQVFEHQLNNPVGISAGLDKDGEIADVLFALGAGVVEIGGITPLAQEGNPKPRVFRVPGLEGMVNRYGLNSRGADDVAIRLRQRLRTYARSIGATEQDVLDGKAGVPPGSLREGRILAVQIAKNKETSEKDAANDYVYCVRRLAPYADVLVVNVSSPNTPGLRDLQATEPLTKLLTAVVEEARKTDRKTKPRVMVKVSPDEDDDVQMEGVVEAVNRSGVDGIIVGNTTRRRAEVVPEGTRLTAREKKNLMETGGYSGPAMFSRTLDLVGRYRKMLDSYAMSIDAKGEPKVLFATGGITNGEQALQVLNAGASVAMVYTTMVYGGAGTVTRIKGQMEKAL</sequence>
<keyword evidence="8" id="KW-0288">FMN</keyword>
<proteinExistence type="inferred from homology"/>
<comment type="cofactor">
    <cofactor evidence="1">
        <name>FMN</name>
        <dbReference type="ChEBI" id="CHEBI:58210"/>
    </cofactor>
</comment>
<evidence type="ECO:0000256" key="12">
    <source>
        <dbReference type="ARBA" id="ARBA00048639"/>
    </source>
</evidence>
<keyword evidence="7" id="KW-0285">Flavoprotein</keyword>
<dbReference type="InterPro" id="IPR001295">
    <property type="entry name" value="Dihydroorotate_DH_CS"/>
</dbReference>
<dbReference type="NCBIfam" id="TIGR01036">
    <property type="entry name" value="pyrD_sub2"/>
    <property type="match status" value="1"/>
</dbReference>
<comment type="similarity">
    <text evidence="4">Belongs to the dihydroorotate dehydrogenase family. Type 2 subfamily.</text>
</comment>
<evidence type="ECO:0000259" key="13">
    <source>
        <dbReference type="Pfam" id="PF01180"/>
    </source>
</evidence>
<dbReference type="AlphaFoldDB" id="A0A0A1TQ92"/>